<evidence type="ECO:0000256" key="7">
    <source>
        <dbReference type="ARBA" id="ARBA00023163"/>
    </source>
</evidence>
<feature type="compositionally biased region" description="Low complexity" evidence="10">
    <location>
        <begin position="32"/>
        <end position="58"/>
    </location>
</feature>
<gene>
    <name evidence="12" type="ORF">PSTT_07857</name>
</gene>
<dbReference type="Proteomes" id="UP000239156">
    <property type="component" value="Unassembled WGS sequence"/>
</dbReference>
<keyword evidence="4" id="KW-0862">Zinc</keyword>
<feature type="domain" description="BED-type" evidence="11">
    <location>
        <begin position="89"/>
        <end position="133"/>
    </location>
</feature>
<keyword evidence="2" id="KW-0479">Metal-binding</keyword>
<dbReference type="GO" id="GO:0009791">
    <property type="term" value="P:post-embryonic development"/>
    <property type="evidence" value="ECO:0007669"/>
    <property type="project" value="UniProtKB-ARBA"/>
</dbReference>
<dbReference type="InterPro" id="IPR012337">
    <property type="entry name" value="RNaseH-like_sf"/>
</dbReference>
<dbReference type="GO" id="GO:0003677">
    <property type="term" value="F:DNA binding"/>
    <property type="evidence" value="ECO:0007669"/>
    <property type="project" value="UniProtKB-KW"/>
</dbReference>
<feature type="region of interest" description="Disordered" evidence="10">
    <location>
        <begin position="26"/>
        <end position="61"/>
    </location>
</feature>
<keyword evidence="3 9" id="KW-0863">Zinc-finger</keyword>
<dbReference type="InterPro" id="IPR052035">
    <property type="entry name" value="ZnF_BED_domain_contain"/>
</dbReference>
<dbReference type="InterPro" id="IPR036236">
    <property type="entry name" value="Znf_C2H2_sf"/>
</dbReference>
<keyword evidence="6" id="KW-0238">DNA-binding</keyword>
<dbReference type="SMART" id="SM00614">
    <property type="entry name" value="ZnF_BED"/>
    <property type="match status" value="1"/>
</dbReference>
<dbReference type="AlphaFoldDB" id="A0A2S4VEK5"/>
<evidence type="ECO:0000256" key="6">
    <source>
        <dbReference type="ARBA" id="ARBA00023125"/>
    </source>
</evidence>
<dbReference type="GO" id="GO:0008270">
    <property type="term" value="F:zinc ion binding"/>
    <property type="evidence" value="ECO:0007669"/>
    <property type="project" value="UniProtKB-KW"/>
</dbReference>
<sequence length="522" mass="58512">MAVNRTEERLLCEDGGIGNGLTERLDGLDSLTPATPMTPVIPMTPATMTPATPTTSAPVGHAVSRRRTISAGVSNDGNTNKEILLKKKKTTSAVWVHFEQVEEDGALYAICNYCKSKLCATQGTSSLHRHAKRCATETDGPEYLGGSKPGWVFSQEVTELKMTEMVILHEYCFSIGEHKGFLDMMDSAQPSFKVPGRRTLRNNCVQLYQEMKKIKITKMAEASQICLTTDMWTAIDLTGYMVVTAHYILNEWELVKRIIGFKPLPPPHNGPAIAERLGHTLHEWKAISKVGFITLDNASANNLAVSRLQQSVNDQCRTAGSVEPTSAYFHVRCLAHVINLVVKDGLKHVGSAVTHLQDSVLYIHGSSAWLDGFEDALEQSHLRRSMKHLTKDMPTRWNATYLMIKSALPCKLAFQHLEMTDTKFEDCPTEAEWDHLVAMKAFLEPFFTATNDLSGTQYPTLNLAYRAMRQIEKAINDYKKTHYINDPLSLSIEPMKAKFNKYWEPMKVFLAIGLVLDPRFKM</sequence>
<dbReference type="Pfam" id="PF14372">
    <property type="entry name" value="hAT-like_RNase-H"/>
    <property type="match status" value="1"/>
</dbReference>
<dbReference type="GO" id="GO:0005634">
    <property type="term" value="C:nucleus"/>
    <property type="evidence" value="ECO:0007669"/>
    <property type="project" value="UniProtKB-SubCell"/>
</dbReference>
<dbReference type="VEuPathDB" id="FungiDB:PSHT_03748"/>
<dbReference type="Pfam" id="PF02892">
    <property type="entry name" value="zf-BED"/>
    <property type="match status" value="1"/>
</dbReference>
<evidence type="ECO:0000259" key="11">
    <source>
        <dbReference type="PROSITE" id="PS50808"/>
    </source>
</evidence>
<evidence type="ECO:0000256" key="10">
    <source>
        <dbReference type="SAM" id="MobiDB-lite"/>
    </source>
</evidence>
<accession>A0A2S4VEK5</accession>
<dbReference type="SUPFAM" id="SSF57667">
    <property type="entry name" value="beta-beta-alpha zinc fingers"/>
    <property type="match status" value="1"/>
</dbReference>
<dbReference type="SUPFAM" id="SSF53098">
    <property type="entry name" value="Ribonuclease H-like"/>
    <property type="match status" value="1"/>
</dbReference>
<dbReference type="PANTHER" id="PTHR46481:SF10">
    <property type="entry name" value="ZINC FINGER BED DOMAIN-CONTAINING PROTEIN 39"/>
    <property type="match status" value="1"/>
</dbReference>
<evidence type="ECO:0000256" key="5">
    <source>
        <dbReference type="ARBA" id="ARBA00023015"/>
    </source>
</evidence>
<keyword evidence="5" id="KW-0805">Transcription regulation</keyword>
<evidence type="ECO:0000313" key="13">
    <source>
        <dbReference type="Proteomes" id="UP000239156"/>
    </source>
</evidence>
<dbReference type="VEuPathDB" id="FungiDB:PSTT_07857"/>
<comment type="caution">
    <text evidence="12">The sequence shown here is derived from an EMBL/GenBank/DDBJ whole genome shotgun (WGS) entry which is preliminary data.</text>
</comment>
<evidence type="ECO:0000256" key="1">
    <source>
        <dbReference type="ARBA" id="ARBA00004123"/>
    </source>
</evidence>
<evidence type="ECO:0000256" key="3">
    <source>
        <dbReference type="ARBA" id="ARBA00022771"/>
    </source>
</evidence>
<dbReference type="EMBL" id="PKSL01000069">
    <property type="protein sequence ID" value="POW07937.1"/>
    <property type="molecule type" value="Genomic_DNA"/>
</dbReference>
<evidence type="ECO:0000256" key="4">
    <source>
        <dbReference type="ARBA" id="ARBA00022833"/>
    </source>
</evidence>
<evidence type="ECO:0000256" key="9">
    <source>
        <dbReference type="PROSITE-ProRule" id="PRU00027"/>
    </source>
</evidence>
<proteinExistence type="predicted"/>
<dbReference type="PROSITE" id="PS50808">
    <property type="entry name" value="ZF_BED"/>
    <property type="match status" value="1"/>
</dbReference>
<name>A0A2S4VEK5_9BASI</name>
<evidence type="ECO:0000313" key="12">
    <source>
        <dbReference type="EMBL" id="POW07937.1"/>
    </source>
</evidence>
<dbReference type="InterPro" id="IPR003656">
    <property type="entry name" value="Znf_BED"/>
</dbReference>
<dbReference type="PANTHER" id="PTHR46481">
    <property type="entry name" value="ZINC FINGER BED DOMAIN-CONTAINING PROTEIN 4"/>
    <property type="match status" value="1"/>
</dbReference>
<comment type="subcellular location">
    <subcellularLocation>
        <location evidence="1">Nucleus</location>
    </subcellularLocation>
</comment>
<reference evidence="12" key="1">
    <citation type="submission" date="2017-12" db="EMBL/GenBank/DDBJ databases">
        <title>Gene loss provides genomic basis for host adaptation in cereal stripe rust fungi.</title>
        <authorList>
            <person name="Xia C."/>
        </authorList>
    </citation>
    <scope>NUCLEOTIDE SEQUENCE [LARGE SCALE GENOMIC DNA]</scope>
    <source>
        <strain evidence="12">93-210</strain>
    </source>
</reference>
<organism evidence="12 13">
    <name type="scientific">Puccinia striiformis</name>
    <dbReference type="NCBI Taxonomy" id="27350"/>
    <lineage>
        <taxon>Eukaryota</taxon>
        <taxon>Fungi</taxon>
        <taxon>Dikarya</taxon>
        <taxon>Basidiomycota</taxon>
        <taxon>Pucciniomycotina</taxon>
        <taxon>Pucciniomycetes</taxon>
        <taxon>Pucciniales</taxon>
        <taxon>Pucciniaceae</taxon>
        <taxon>Puccinia</taxon>
    </lineage>
</organism>
<keyword evidence="7" id="KW-0804">Transcription</keyword>
<evidence type="ECO:0000256" key="8">
    <source>
        <dbReference type="ARBA" id="ARBA00023242"/>
    </source>
</evidence>
<dbReference type="InterPro" id="IPR025525">
    <property type="entry name" value="hAT-like_transposase_RNase-H"/>
</dbReference>
<evidence type="ECO:0000256" key="2">
    <source>
        <dbReference type="ARBA" id="ARBA00022723"/>
    </source>
</evidence>
<keyword evidence="13" id="KW-1185">Reference proteome</keyword>
<keyword evidence="8" id="KW-0539">Nucleus</keyword>
<protein>
    <recommendedName>
        <fullName evidence="11">BED-type domain-containing protein</fullName>
    </recommendedName>
</protein>